<dbReference type="EMBL" id="JANYMP010000021">
    <property type="protein sequence ID" value="MCS7481988.1"/>
    <property type="molecule type" value="Genomic_DNA"/>
</dbReference>
<dbReference type="InterPro" id="IPR051323">
    <property type="entry name" value="AtsK-like"/>
</dbReference>
<dbReference type="GO" id="GO:0046872">
    <property type="term" value="F:metal ion binding"/>
    <property type="evidence" value="ECO:0007669"/>
    <property type="project" value="UniProtKB-KW"/>
</dbReference>
<keyword evidence="3 7" id="KW-0223">Dioxygenase</keyword>
<sequence length="322" mass="36306">MSTKILTSFDECGQEWLEAFLYSCRPYRTMRVRNSAMRVRRKVYDMPLQVRPISGSLGAEVYGVDLGSVDDEQFKEVHDLLMRHLVLVFPDAGGLTPQAHEAFGSRFGELEVHPFLPKLAGHEKIVVLDSDQGARADVWHTDVTFSQSPPIASVLQLTLTPESGGDTMWSNQYLAYEALSEPMRELLEGTTAAHLFVHPNGTFRSEAEHPVVRTHPVTGRKSLYVNRMFTRRVLQLAKGESDALLEHLFAVSESPQRTCRYRWVEGAVALWDNRATQHYAVNDYAGRRVGRRVTVMGDEPRGAEPRWGKFQEAGMSATTVKE</sequence>
<evidence type="ECO:0000256" key="5">
    <source>
        <dbReference type="ARBA" id="ARBA00023004"/>
    </source>
</evidence>
<evidence type="ECO:0000313" key="8">
    <source>
        <dbReference type="Proteomes" id="UP001141259"/>
    </source>
</evidence>
<dbReference type="GO" id="GO:0016706">
    <property type="term" value="F:2-oxoglutarate-dependent dioxygenase activity"/>
    <property type="evidence" value="ECO:0007669"/>
    <property type="project" value="TreeGrafter"/>
</dbReference>
<protein>
    <submittedName>
        <fullName evidence="7">TauD/TfdA family dioxygenase</fullName>
    </submittedName>
</protein>
<evidence type="ECO:0000256" key="4">
    <source>
        <dbReference type="ARBA" id="ARBA00023002"/>
    </source>
</evidence>
<comment type="similarity">
    <text evidence="1">Belongs to the TfdA dioxygenase family.</text>
</comment>
<evidence type="ECO:0000259" key="6">
    <source>
        <dbReference type="Pfam" id="PF02668"/>
    </source>
</evidence>
<dbReference type="SUPFAM" id="SSF51197">
    <property type="entry name" value="Clavaminate synthase-like"/>
    <property type="match status" value="1"/>
</dbReference>
<dbReference type="InterPro" id="IPR003819">
    <property type="entry name" value="TauD/TfdA-like"/>
</dbReference>
<evidence type="ECO:0000256" key="1">
    <source>
        <dbReference type="ARBA" id="ARBA00005896"/>
    </source>
</evidence>
<proteinExistence type="inferred from homology"/>
<feature type="domain" description="TauD/TfdA-like" evidence="6">
    <location>
        <begin position="49"/>
        <end position="294"/>
    </location>
</feature>
<reference evidence="7" key="1">
    <citation type="submission" date="2022-08" db="EMBL/GenBank/DDBJ databases">
        <authorList>
            <person name="Tistechok S."/>
            <person name="Samborskyy M."/>
            <person name="Roman I."/>
        </authorList>
    </citation>
    <scope>NUCLEOTIDE SEQUENCE</scope>
    <source>
        <strain evidence="7">DSM 103496</strain>
    </source>
</reference>
<dbReference type="GO" id="GO:0005737">
    <property type="term" value="C:cytoplasm"/>
    <property type="evidence" value="ECO:0007669"/>
    <property type="project" value="TreeGrafter"/>
</dbReference>
<gene>
    <name evidence="7" type="ORF">NZH93_34485</name>
</gene>
<keyword evidence="5" id="KW-0408">Iron</keyword>
<dbReference type="PANTHER" id="PTHR30468">
    <property type="entry name" value="ALPHA-KETOGLUTARATE-DEPENDENT SULFONATE DIOXYGENASE"/>
    <property type="match status" value="1"/>
</dbReference>
<organism evidence="7 8">
    <name type="scientific">Umezawaea endophytica</name>
    <dbReference type="NCBI Taxonomy" id="1654476"/>
    <lineage>
        <taxon>Bacteria</taxon>
        <taxon>Bacillati</taxon>
        <taxon>Actinomycetota</taxon>
        <taxon>Actinomycetes</taxon>
        <taxon>Pseudonocardiales</taxon>
        <taxon>Pseudonocardiaceae</taxon>
        <taxon>Umezawaea</taxon>
    </lineage>
</organism>
<dbReference type="PANTHER" id="PTHR30468:SF1">
    <property type="entry name" value="ALPHA-KETOGLUTARATE-DEPENDENT SULFONATE DIOXYGENASE"/>
    <property type="match status" value="1"/>
</dbReference>
<dbReference type="Gene3D" id="3.60.130.10">
    <property type="entry name" value="Clavaminate synthase-like"/>
    <property type="match status" value="1"/>
</dbReference>
<dbReference type="AlphaFoldDB" id="A0A9X2VUQ5"/>
<comment type="caution">
    <text evidence="7">The sequence shown here is derived from an EMBL/GenBank/DDBJ whole genome shotgun (WGS) entry which is preliminary data.</text>
</comment>
<dbReference type="RefSeq" id="WP_259627473.1">
    <property type="nucleotide sequence ID" value="NZ_JANYMP010000021.1"/>
</dbReference>
<keyword evidence="4" id="KW-0560">Oxidoreductase</keyword>
<accession>A0A9X2VUQ5</accession>
<evidence type="ECO:0000256" key="3">
    <source>
        <dbReference type="ARBA" id="ARBA00022964"/>
    </source>
</evidence>
<evidence type="ECO:0000313" key="7">
    <source>
        <dbReference type="EMBL" id="MCS7481988.1"/>
    </source>
</evidence>
<evidence type="ECO:0000256" key="2">
    <source>
        <dbReference type="ARBA" id="ARBA00022723"/>
    </source>
</evidence>
<keyword evidence="8" id="KW-1185">Reference proteome</keyword>
<dbReference type="Proteomes" id="UP001141259">
    <property type="component" value="Unassembled WGS sequence"/>
</dbReference>
<keyword evidence="2" id="KW-0479">Metal-binding</keyword>
<dbReference type="Pfam" id="PF02668">
    <property type="entry name" value="TauD"/>
    <property type="match status" value="1"/>
</dbReference>
<dbReference type="InterPro" id="IPR042098">
    <property type="entry name" value="TauD-like_sf"/>
</dbReference>
<name>A0A9X2VUQ5_9PSEU</name>